<dbReference type="PANTHER" id="PTHR37848:SF1">
    <property type="entry name" value="SUN DOMAIN-CONTAINING PROTEIN"/>
    <property type="match status" value="1"/>
</dbReference>
<evidence type="ECO:0000313" key="3">
    <source>
        <dbReference type="EMBL" id="KIN01736.1"/>
    </source>
</evidence>
<keyword evidence="4" id="KW-1185">Reference proteome</keyword>
<dbReference type="PANTHER" id="PTHR37848">
    <property type="entry name" value="EXPRESSED PROTEIN"/>
    <property type="match status" value="1"/>
</dbReference>
<protein>
    <submittedName>
        <fullName evidence="3">Uncharacterized protein</fullName>
    </submittedName>
</protein>
<evidence type="ECO:0000256" key="1">
    <source>
        <dbReference type="SAM" id="MobiDB-lite"/>
    </source>
</evidence>
<dbReference type="AlphaFoldDB" id="A0A0C3H0L8"/>
<reference evidence="4" key="2">
    <citation type="submission" date="2015-01" db="EMBL/GenBank/DDBJ databases">
        <title>Evolutionary Origins and Diversification of the Mycorrhizal Mutualists.</title>
        <authorList>
            <consortium name="DOE Joint Genome Institute"/>
            <consortium name="Mycorrhizal Genomics Consortium"/>
            <person name="Kohler A."/>
            <person name="Kuo A."/>
            <person name="Nagy L.G."/>
            <person name="Floudas D."/>
            <person name="Copeland A."/>
            <person name="Barry K.W."/>
            <person name="Cichocki N."/>
            <person name="Veneault-Fourrey C."/>
            <person name="LaButti K."/>
            <person name="Lindquist E.A."/>
            <person name="Lipzen A."/>
            <person name="Lundell T."/>
            <person name="Morin E."/>
            <person name="Murat C."/>
            <person name="Riley R."/>
            <person name="Ohm R."/>
            <person name="Sun H."/>
            <person name="Tunlid A."/>
            <person name="Henrissat B."/>
            <person name="Grigoriev I.V."/>
            <person name="Hibbett D.S."/>
            <person name="Martin F."/>
        </authorList>
    </citation>
    <scope>NUCLEOTIDE SEQUENCE [LARGE SCALE GENOMIC DNA]</scope>
    <source>
        <strain evidence="4">Zn</strain>
    </source>
</reference>
<feature type="transmembrane region" description="Helical" evidence="2">
    <location>
        <begin position="242"/>
        <end position="260"/>
    </location>
</feature>
<dbReference type="EMBL" id="KN832875">
    <property type="protein sequence ID" value="KIN01736.1"/>
    <property type="molecule type" value="Genomic_DNA"/>
</dbReference>
<proteinExistence type="predicted"/>
<reference evidence="3 4" key="1">
    <citation type="submission" date="2014-04" db="EMBL/GenBank/DDBJ databases">
        <authorList>
            <consortium name="DOE Joint Genome Institute"/>
            <person name="Kuo A."/>
            <person name="Martino E."/>
            <person name="Perotto S."/>
            <person name="Kohler A."/>
            <person name="Nagy L.G."/>
            <person name="Floudas D."/>
            <person name="Copeland A."/>
            <person name="Barry K.W."/>
            <person name="Cichocki N."/>
            <person name="Veneault-Fourrey C."/>
            <person name="LaButti K."/>
            <person name="Lindquist E.A."/>
            <person name="Lipzen A."/>
            <person name="Lundell T."/>
            <person name="Morin E."/>
            <person name="Murat C."/>
            <person name="Sun H."/>
            <person name="Tunlid A."/>
            <person name="Henrissat B."/>
            <person name="Grigoriev I.V."/>
            <person name="Hibbett D.S."/>
            <person name="Martin F."/>
            <person name="Nordberg H.P."/>
            <person name="Cantor M.N."/>
            <person name="Hua S.X."/>
        </authorList>
    </citation>
    <scope>NUCLEOTIDE SEQUENCE [LARGE SCALE GENOMIC DNA]</scope>
    <source>
        <strain evidence="3 4">Zn</strain>
    </source>
</reference>
<feature type="compositionally biased region" description="Basic and acidic residues" evidence="1">
    <location>
        <begin position="16"/>
        <end position="25"/>
    </location>
</feature>
<feature type="compositionally biased region" description="Polar residues" evidence="1">
    <location>
        <begin position="1"/>
        <end position="10"/>
    </location>
</feature>
<dbReference type="OrthoDB" id="203796at2759"/>
<evidence type="ECO:0000256" key="2">
    <source>
        <dbReference type="SAM" id="Phobius"/>
    </source>
</evidence>
<accession>A0A0C3H0L8</accession>
<keyword evidence="2" id="KW-0812">Transmembrane</keyword>
<keyword evidence="2" id="KW-1133">Transmembrane helix</keyword>
<organism evidence="3 4">
    <name type="scientific">Oidiodendron maius (strain Zn)</name>
    <dbReference type="NCBI Taxonomy" id="913774"/>
    <lineage>
        <taxon>Eukaryota</taxon>
        <taxon>Fungi</taxon>
        <taxon>Dikarya</taxon>
        <taxon>Ascomycota</taxon>
        <taxon>Pezizomycotina</taxon>
        <taxon>Leotiomycetes</taxon>
        <taxon>Leotiomycetes incertae sedis</taxon>
        <taxon>Myxotrichaceae</taxon>
        <taxon>Oidiodendron</taxon>
    </lineage>
</organism>
<keyword evidence="2" id="KW-0472">Membrane</keyword>
<evidence type="ECO:0000313" key="4">
    <source>
        <dbReference type="Proteomes" id="UP000054321"/>
    </source>
</evidence>
<sequence length="375" mass="42656">MGSSKPSALTHQPGVYRDDPDRDDAASMSSAVLLGDIDDIPDEDLPVPPQLPFSNHNVDCSEIRTQFPNYSTEASTLYSMLQQQASFPPCYFVQLIGTHTETVRQNNKETKNKVRDFWIRINITSLLGGREVECLPDNKRGYRGGRIPSFTPNAADAETHPDPLRRWCDLFVNDPAGVRSFTLKREVTNHDTKKLEQLLRSAIYEANYRGHLHVSFPTTHSRLIVYTPGKINQWRTTAWICWVFYLTFLWIFSWPTLFFLTRKYEVMKVNYPYADAPAGHPGQRDCAVMTEVQWFNLWQDAIKRAAIGRMICEENCLDDDYRIATAQATARGANQPEQELPRTGNALADGALGFLSQGLRVAERWNASRTWGADC</sequence>
<gene>
    <name evidence="3" type="ORF">OIDMADRAFT_161202</name>
</gene>
<dbReference type="Proteomes" id="UP000054321">
    <property type="component" value="Unassembled WGS sequence"/>
</dbReference>
<dbReference type="InParanoid" id="A0A0C3H0L8"/>
<dbReference type="HOGENOM" id="CLU_042303_1_0_1"/>
<name>A0A0C3H0L8_OIDMZ</name>
<feature type="region of interest" description="Disordered" evidence="1">
    <location>
        <begin position="1"/>
        <end position="29"/>
    </location>
</feature>